<dbReference type="RefSeq" id="WP_007301628.1">
    <property type="nucleotide sequence ID" value="NZ_AJJH01000178.1"/>
</dbReference>
<reference evidence="1 2" key="1">
    <citation type="journal article" date="2012" name="J. Bacteriol.">
        <title>Draft genome sequence of the nitrophenol-degrading actinomycete Rhodococcus imtechensis RKJ300.</title>
        <authorList>
            <person name="Vikram S."/>
            <person name="Kumar S."/>
            <person name="Subramanian S."/>
            <person name="Raghava G.P."/>
        </authorList>
    </citation>
    <scope>NUCLEOTIDE SEQUENCE [LARGE SCALE GENOMIC DNA]</scope>
    <source>
        <strain evidence="1 2">RKJ300</strain>
    </source>
</reference>
<organism evidence="1 2">
    <name type="scientific">Rhodococcus opacus RKJ300 = JCM 13270</name>
    <dbReference type="NCBI Taxonomy" id="1165867"/>
    <lineage>
        <taxon>Bacteria</taxon>
        <taxon>Bacillati</taxon>
        <taxon>Actinomycetota</taxon>
        <taxon>Actinomycetes</taxon>
        <taxon>Mycobacteriales</taxon>
        <taxon>Nocardiaceae</taxon>
        <taxon>Rhodococcus</taxon>
    </lineage>
</organism>
<sequence>MIVETKEEWDLTTGTSVRRTSMLFPRFHQWEALTNIVAAVREEGVGQRWPMSSCNTPLLRTTAGSASGKAAPVMA</sequence>
<evidence type="ECO:0000313" key="2">
    <source>
        <dbReference type="Proteomes" id="UP000006447"/>
    </source>
</evidence>
<dbReference type="EMBL" id="AJJH01000178">
    <property type="protein sequence ID" value="EID71807.1"/>
    <property type="molecule type" value="Genomic_DNA"/>
</dbReference>
<accession>I0W5Z1</accession>
<dbReference type="Proteomes" id="UP000006447">
    <property type="component" value="Unassembled WGS sequence"/>
</dbReference>
<protein>
    <submittedName>
        <fullName evidence="1">Uncharacterized protein</fullName>
    </submittedName>
</protein>
<dbReference type="PATRIC" id="fig|1165867.3.peg.7977"/>
<gene>
    <name evidence="1" type="ORF">W59_38919</name>
</gene>
<dbReference type="AlphaFoldDB" id="I0W5Z1"/>
<evidence type="ECO:0000313" key="1">
    <source>
        <dbReference type="EMBL" id="EID71807.1"/>
    </source>
</evidence>
<proteinExistence type="predicted"/>
<name>I0W5Z1_RHOOP</name>
<comment type="caution">
    <text evidence="1">The sequence shown here is derived from an EMBL/GenBank/DDBJ whole genome shotgun (WGS) entry which is preliminary data.</text>
</comment>